<comment type="pathway">
    <text evidence="2">Nitrogen metabolism; nitrate reduction (assimilation).</text>
</comment>
<dbReference type="InterPro" id="IPR036188">
    <property type="entry name" value="FAD/NAD-bd_sf"/>
</dbReference>
<evidence type="ECO:0000256" key="15">
    <source>
        <dbReference type="PIRNR" id="PIRNR037149"/>
    </source>
</evidence>
<dbReference type="GO" id="GO:0051537">
    <property type="term" value="F:2 iron, 2 sulfur cluster binding"/>
    <property type="evidence" value="ECO:0007669"/>
    <property type="project" value="UniProtKB-KW"/>
</dbReference>
<dbReference type="SUPFAM" id="SSF51905">
    <property type="entry name" value="FAD/NAD(P)-binding domain"/>
    <property type="match status" value="2"/>
</dbReference>
<organism evidence="22 23">
    <name type="scientific">Shewanella woodyi (strain ATCC 51908 / MS32)</name>
    <dbReference type="NCBI Taxonomy" id="392500"/>
    <lineage>
        <taxon>Bacteria</taxon>
        <taxon>Pseudomonadati</taxon>
        <taxon>Pseudomonadota</taxon>
        <taxon>Gammaproteobacteria</taxon>
        <taxon>Alteromonadales</taxon>
        <taxon>Shewanellaceae</taxon>
        <taxon>Shewanella</taxon>
    </lineage>
</organism>
<dbReference type="Pfam" id="PF07992">
    <property type="entry name" value="Pyr_redox_2"/>
    <property type="match status" value="1"/>
</dbReference>
<feature type="domain" description="BFD-like [2Fe-2S]-binding" evidence="19">
    <location>
        <begin position="438"/>
        <end position="486"/>
    </location>
</feature>
<evidence type="ECO:0000256" key="9">
    <source>
        <dbReference type="ARBA" id="ARBA00022827"/>
    </source>
</evidence>
<keyword evidence="10" id="KW-0560">Oxidoreductase</keyword>
<evidence type="ECO:0000256" key="7">
    <source>
        <dbReference type="ARBA" id="ARBA00022714"/>
    </source>
</evidence>
<evidence type="ECO:0000259" key="18">
    <source>
        <dbReference type="Pfam" id="PF03460"/>
    </source>
</evidence>
<protein>
    <submittedName>
        <fullName evidence="22">Nitrite reductase (NAD(P)H), large subunit</fullName>
    </submittedName>
</protein>
<dbReference type="GO" id="GO:0098809">
    <property type="term" value="F:nitrite reductase activity"/>
    <property type="evidence" value="ECO:0007669"/>
    <property type="project" value="InterPro"/>
</dbReference>
<dbReference type="FunFam" id="3.50.50.60:FF:000033">
    <property type="entry name" value="Nitrite reductase [NAD(P)H], large subunit"/>
    <property type="match status" value="1"/>
</dbReference>
<feature type="binding site" evidence="16">
    <location>
        <position position="668"/>
    </location>
    <ligand>
        <name>[4Fe-4S] cluster</name>
        <dbReference type="ChEBI" id="CHEBI:49883"/>
    </ligand>
</feature>
<comment type="cofactor">
    <cofactor evidence="16">
        <name>siroheme</name>
        <dbReference type="ChEBI" id="CHEBI:60052"/>
    </cofactor>
    <text evidence="16">Binds 1 siroheme per subunit.</text>
</comment>
<evidence type="ECO:0000256" key="13">
    <source>
        <dbReference type="ARBA" id="ARBA00023063"/>
    </source>
</evidence>
<dbReference type="GO" id="GO:0050661">
    <property type="term" value="F:NADP binding"/>
    <property type="evidence" value="ECO:0007669"/>
    <property type="project" value="UniProtKB-UniRule"/>
</dbReference>
<dbReference type="InterPro" id="IPR012744">
    <property type="entry name" value="Nitri_red_NirB"/>
</dbReference>
<sequence>MGCIQTTQVPDARFCRDEDDLKPKLLVVGNGMVGHHFIEQLCEQGLNERYQVEVFGAENLPAYDRVQLSKYFDSGSADSLMLASVDAYQTKGVSLHLGKEVVGLDIESRHLYTSGDETWRYDKLVLATGSYPFVPPIEGKDREKCMVYRTIDDLHAIEHAAKDATSGVVIGGGLLGLEAANALLTLGLDTHVVEFAPQLMPVQLNDKAGELLCQKIEALGVSVHTSKATTAIIEGESSTHRMTFSDGSHLETDLIVFSAGIRPQDSLARVSGLEVGERGGIAIDDYCLTSNEDIYAIGECALWQQQVFGLVAPGYQMARTVISHLLSSSKGADSAPFSGADMSTKLKLLGVDVASIGQSRGFDNAKFVELSDNQVGTYKKLWLDETGGYLKGAVLVGDVTDYNFLLNQYLSGSALTTPAIELFQQDADAPLTLNDDAVICSCHQVTKADIVARVIEGDHSLAAIKGCTKAASGCGGCSALVQQVITQTMESQGLEVSKGICCHFEHDRQSLFHLCQVESITNFSSLIKRHGKVGTSQLGIGCDICKPLAASIFATLENEYVLNQQHANLQDTNDAYLGNLQKDGSYSVVPRIAGGEISPDKLIALGEIAKKHDLYTKITGGQRIDLFGAQLSELPMIWQELVDQGFETGHAYGKSLRTVKSCVGSTWCRYGVQDSVGLAIALENRYKGLRSPHKLKFAVSGCTRECAEAQSKDIGIIASDKGWNLYVGGNGGMRPRHGDLFATDLSTKELVRFIDRILMFYSKTAARLQRTSVWLESLEGGLAYLQSVIIDDSLGLTSELESHMEKVVTSYQCEWKTSLESPEFLSRFSEYVNPEQMPAFELERYRYSRGQRFPASTPDRIPLINIPLSEDVQLAELNEV</sequence>
<feature type="domain" description="NADH-rubredoxin oxidoreductase C-terminal" evidence="21">
    <location>
        <begin position="343"/>
        <end position="404"/>
    </location>
</feature>
<evidence type="ECO:0000256" key="8">
    <source>
        <dbReference type="ARBA" id="ARBA00022723"/>
    </source>
</evidence>
<dbReference type="PANTHER" id="PTHR43809:SF1">
    <property type="entry name" value="NITRITE REDUCTASE (NADH) LARGE SUBUNIT"/>
    <property type="match status" value="1"/>
</dbReference>
<keyword evidence="4 16" id="KW-0004">4Fe-4S</keyword>
<dbReference type="Pfam" id="PF18267">
    <property type="entry name" value="Rubredoxin_C"/>
    <property type="match status" value="1"/>
</dbReference>
<dbReference type="NCBIfam" id="TIGR02374">
    <property type="entry name" value="nitri_red_nirB"/>
    <property type="match status" value="1"/>
</dbReference>
<evidence type="ECO:0000259" key="19">
    <source>
        <dbReference type="Pfam" id="PF04324"/>
    </source>
</evidence>
<dbReference type="Gene3D" id="3.30.413.10">
    <property type="entry name" value="Sulfite Reductase Hemoprotein, domain 1"/>
    <property type="match status" value="1"/>
</dbReference>
<evidence type="ECO:0000259" key="20">
    <source>
        <dbReference type="Pfam" id="PF07992"/>
    </source>
</evidence>
<evidence type="ECO:0000256" key="11">
    <source>
        <dbReference type="ARBA" id="ARBA00023004"/>
    </source>
</evidence>
<feature type="domain" description="Nitrite/Sulfite reductase ferredoxin-like" evidence="18">
    <location>
        <begin position="581"/>
        <end position="641"/>
    </location>
</feature>
<keyword evidence="23" id="KW-1185">Reference proteome</keyword>
<dbReference type="eggNOG" id="COG1251">
    <property type="taxonomic scope" value="Bacteria"/>
</dbReference>
<dbReference type="UniPathway" id="UPA00653"/>
<evidence type="ECO:0000256" key="6">
    <source>
        <dbReference type="ARBA" id="ARBA00022630"/>
    </source>
</evidence>
<dbReference type="KEGG" id="swd:Swoo_1875"/>
<keyword evidence="7" id="KW-0001">2Fe-2S</keyword>
<dbReference type="PRINTS" id="PR00411">
    <property type="entry name" value="PNDRDTASEI"/>
</dbReference>
<accession>B1KPK6</accession>
<dbReference type="HOGENOM" id="CLU_003291_0_0_6"/>
<keyword evidence="11 16" id="KW-0408">Iron</keyword>
<feature type="domain" description="FAD/NAD(P)-binding" evidence="20">
    <location>
        <begin position="24"/>
        <end position="311"/>
    </location>
</feature>
<keyword evidence="8 16" id="KW-0479">Metal-binding</keyword>
<evidence type="ECO:0000256" key="16">
    <source>
        <dbReference type="PIRSR" id="PIRSR037149-1"/>
    </source>
</evidence>
<dbReference type="FunFam" id="3.30.413.10:FF:000007">
    <property type="entry name" value="Nitrite reductase [NAD(P)H] large subunit"/>
    <property type="match status" value="1"/>
</dbReference>
<dbReference type="RefSeq" id="WP_012324505.1">
    <property type="nucleotide sequence ID" value="NC_010506.1"/>
</dbReference>
<dbReference type="InterPro" id="IPR052034">
    <property type="entry name" value="NasD-like"/>
</dbReference>
<dbReference type="InterPro" id="IPR036136">
    <property type="entry name" value="Nit/Sulf_reduc_fer-like_dom_sf"/>
</dbReference>
<dbReference type="PIRSF" id="PIRSF037149">
    <property type="entry name" value="NirB"/>
    <property type="match status" value="1"/>
</dbReference>
<dbReference type="InterPro" id="IPR016156">
    <property type="entry name" value="FAD/NAD-linked_Rdtase_dimer_sf"/>
</dbReference>
<feature type="binding site" evidence="16">
    <location>
        <position position="702"/>
    </location>
    <ligand>
        <name>[4Fe-4S] cluster</name>
        <dbReference type="ChEBI" id="CHEBI:49883"/>
    </ligand>
</feature>
<dbReference type="Pfam" id="PF03460">
    <property type="entry name" value="NIR_SIR_ferr"/>
    <property type="match status" value="1"/>
</dbReference>
<dbReference type="InterPro" id="IPR017121">
    <property type="entry name" value="Nitrite_Rdtase_lsu"/>
</dbReference>
<dbReference type="InterPro" id="IPR007419">
    <property type="entry name" value="BFD-like_2Fe2S-bd_dom"/>
</dbReference>
<dbReference type="Pfam" id="PF04324">
    <property type="entry name" value="Fer2_BFD"/>
    <property type="match status" value="1"/>
</dbReference>
<dbReference type="AlphaFoldDB" id="B1KPK6"/>
<dbReference type="Pfam" id="PF01077">
    <property type="entry name" value="NIR_SIR"/>
    <property type="match status" value="1"/>
</dbReference>
<dbReference type="SUPFAM" id="SSF56014">
    <property type="entry name" value="Nitrite and sulphite reductase 4Fe-4S domain-like"/>
    <property type="match status" value="1"/>
</dbReference>
<dbReference type="Gene3D" id="3.50.50.60">
    <property type="entry name" value="FAD/NAD(P)-binding domain"/>
    <property type="match status" value="2"/>
</dbReference>
<reference evidence="22 23" key="1">
    <citation type="submission" date="2008-02" db="EMBL/GenBank/DDBJ databases">
        <title>Complete sequence of Shewanella woodyi ATCC 51908.</title>
        <authorList>
            <consortium name="US DOE Joint Genome Institute"/>
            <person name="Copeland A."/>
            <person name="Lucas S."/>
            <person name="Lapidus A."/>
            <person name="Glavina del Rio T."/>
            <person name="Dalin E."/>
            <person name="Tice H."/>
            <person name="Bruce D."/>
            <person name="Goodwin L."/>
            <person name="Pitluck S."/>
            <person name="Sims D."/>
            <person name="Brettin T."/>
            <person name="Detter J.C."/>
            <person name="Han C."/>
            <person name="Kuske C.R."/>
            <person name="Schmutz J."/>
            <person name="Larimer F."/>
            <person name="Land M."/>
            <person name="Hauser L."/>
            <person name="Kyrpides N."/>
            <person name="Lykidis A."/>
            <person name="Zhao J.-S."/>
            <person name="Richardson P."/>
        </authorList>
    </citation>
    <scope>NUCLEOTIDE SEQUENCE [LARGE SCALE GENOMIC DNA]</scope>
    <source>
        <strain evidence="23">ATCC 51908 / MS32</strain>
    </source>
</reference>
<evidence type="ECO:0000256" key="12">
    <source>
        <dbReference type="ARBA" id="ARBA00023014"/>
    </source>
</evidence>
<evidence type="ECO:0000256" key="2">
    <source>
        <dbReference type="ARBA" id="ARBA00005096"/>
    </source>
</evidence>
<dbReference type="PANTHER" id="PTHR43809">
    <property type="entry name" value="NITRITE REDUCTASE (NADH) LARGE SUBUNIT"/>
    <property type="match status" value="1"/>
</dbReference>
<dbReference type="GO" id="GO:0051539">
    <property type="term" value="F:4 iron, 4 sulfur cluster binding"/>
    <property type="evidence" value="ECO:0007669"/>
    <property type="project" value="UniProtKB-KW"/>
</dbReference>
<comment type="cofactor">
    <cofactor evidence="14">
        <name>[2Fe-2S] cluster</name>
        <dbReference type="ChEBI" id="CHEBI:190135"/>
    </cofactor>
</comment>
<dbReference type="Gene3D" id="1.10.10.1100">
    <property type="entry name" value="BFD-like [2Fe-2S]-binding domain"/>
    <property type="match status" value="1"/>
</dbReference>
<dbReference type="InterPro" id="IPR041854">
    <property type="entry name" value="BFD-like_2Fe2S-bd_dom_sf"/>
</dbReference>
<evidence type="ECO:0000256" key="4">
    <source>
        <dbReference type="ARBA" id="ARBA00022485"/>
    </source>
</evidence>
<dbReference type="NCBIfam" id="NF011565">
    <property type="entry name" value="PRK14989.1"/>
    <property type="match status" value="1"/>
</dbReference>
<evidence type="ECO:0000256" key="10">
    <source>
        <dbReference type="ARBA" id="ARBA00023002"/>
    </source>
</evidence>
<gene>
    <name evidence="22" type="ordered locus">Swoo_1875</name>
</gene>
<evidence type="ECO:0000313" key="22">
    <source>
        <dbReference type="EMBL" id="ACA86159.1"/>
    </source>
</evidence>
<feature type="binding site" description="axial binding residue" evidence="16">
    <location>
        <position position="706"/>
    </location>
    <ligand>
        <name>siroheme</name>
        <dbReference type="ChEBI" id="CHEBI:60052"/>
    </ligand>
    <ligandPart>
        <name>Fe</name>
        <dbReference type="ChEBI" id="CHEBI:18248"/>
    </ligandPart>
</feature>
<evidence type="ECO:0000313" key="23">
    <source>
        <dbReference type="Proteomes" id="UP000002168"/>
    </source>
</evidence>
<dbReference type="SUPFAM" id="SSF55124">
    <property type="entry name" value="Nitrite/Sulfite reductase N-terminal domain-like"/>
    <property type="match status" value="1"/>
</dbReference>
<dbReference type="GO" id="GO:0042128">
    <property type="term" value="P:nitrate assimilation"/>
    <property type="evidence" value="ECO:0007669"/>
    <property type="project" value="UniProtKB-UniRule"/>
</dbReference>
<dbReference type="InterPro" id="IPR041575">
    <property type="entry name" value="Rubredoxin_C"/>
</dbReference>
<dbReference type="EMBL" id="CP000961">
    <property type="protein sequence ID" value="ACA86159.1"/>
    <property type="molecule type" value="Genomic_DNA"/>
</dbReference>
<feature type="binding site" evidence="16">
    <location>
        <position position="662"/>
    </location>
    <ligand>
        <name>[4Fe-4S] cluster</name>
        <dbReference type="ChEBI" id="CHEBI:49883"/>
    </ligand>
</feature>
<evidence type="ECO:0000256" key="3">
    <source>
        <dbReference type="ARBA" id="ARBA00010429"/>
    </source>
</evidence>
<dbReference type="PRINTS" id="PR00397">
    <property type="entry name" value="SIROHAEM"/>
</dbReference>
<name>B1KPK6_SHEWM</name>
<dbReference type="InterPro" id="IPR023753">
    <property type="entry name" value="FAD/NAD-binding_dom"/>
</dbReference>
<dbReference type="GO" id="GO:0020037">
    <property type="term" value="F:heme binding"/>
    <property type="evidence" value="ECO:0007669"/>
    <property type="project" value="InterPro"/>
</dbReference>
<keyword evidence="9 15" id="KW-0274">FAD</keyword>
<dbReference type="STRING" id="392500.Swoo_1875"/>
<keyword evidence="5 16" id="KW-0349">Heme</keyword>
<dbReference type="PRINTS" id="PR00368">
    <property type="entry name" value="FADPNR"/>
</dbReference>
<dbReference type="InterPro" id="IPR006067">
    <property type="entry name" value="NO2/SO3_Rdtase_4Fe4S_dom"/>
</dbReference>
<dbReference type="GO" id="GO:0046872">
    <property type="term" value="F:metal ion binding"/>
    <property type="evidence" value="ECO:0007669"/>
    <property type="project" value="UniProtKB-KW"/>
</dbReference>
<comment type="cofactor">
    <cofactor evidence="16">
        <name>[4Fe-4S] cluster</name>
        <dbReference type="ChEBI" id="CHEBI:49883"/>
    </cofactor>
    <text evidence="16">Binds 1 [4Fe-4S] cluster per subunit.</text>
</comment>
<evidence type="ECO:0000256" key="14">
    <source>
        <dbReference type="ARBA" id="ARBA00034078"/>
    </source>
</evidence>
<dbReference type="Gene3D" id="3.30.390.30">
    <property type="match status" value="1"/>
</dbReference>
<dbReference type="InterPro" id="IPR006066">
    <property type="entry name" value="NO2/SO3_Rdtase_FeS/sirohaem_BS"/>
</dbReference>
<comment type="similarity">
    <text evidence="3">Belongs to the nitrite and sulfite reductase 4Fe-4S domain family.</text>
</comment>
<dbReference type="GO" id="GO:0050660">
    <property type="term" value="F:flavin adenine dinucleotide binding"/>
    <property type="evidence" value="ECO:0007669"/>
    <property type="project" value="UniProtKB-UniRule"/>
</dbReference>
<dbReference type="Proteomes" id="UP000002168">
    <property type="component" value="Chromosome"/>
</dbReference>
<evidence type="ECO:0000256" key="1">
    <source>
        <dbReference type="ARBA" id="ARBA00001974"/>
    </source>
</evidence>
<keyword evidence="13 15" id="KW-0534">Nitrate assimilation</keyword>
<evidence type="ECO:0000259" key="21">
    <source>
        <dbReference type="Pfam" id="PF18267"/>
    </source>
</evidence>
<keyword evidence="12 16" id="KW-0411">Iron-sulfur</keyword>
<dbReference type="InterPro" id="IPR045854">
    <property type="entry name" value="NO2/SO3_Rdtase_4Fe4S_sf"/>
</dbReference>
<feature type="binding site" evidence="16">
    <location>
        <position position="706"/>
    </location>
    <ligand>
        <name>[4Fe-4S] cluster</name>
        <dbReference type="ChEBI" id="CHEBI:49883"/>
    </ligand>
</feature>
<evidence type="ECO:0000259" key="17">
    <source>
        <dbReference type="Pfam" id="PF01077"/>
    </source>
</evidence>
<feature type="domain" description="Nitrite/sulphite reductase 4Fe-4S" evidence="17">
    <location>
        <begin position="653"/>
        <end position="777"/>
    </location>
</feature>
<comment type="cofactor">
    <cofactor evidence="1 15">
        <name>FAD</name>
        <dbReference type="ChEBI" id="CHEBI:57692"/>
    </cofactor>
</comment>
<keyword evidence="6 15" id="KW-0285">Flavoprotein</keyword>
<dbReference type="PROSITE" id="PS00365">
    <property type="entry name" value="NIR_SIR"/>
    <property type="match status" value="1"/>
</dbReference>
<proteinExistence type="inferred from homology"/>
<evidence type="ECO:0000256" key="5">
    <source>
        <dbReference type="ARBA" id="ARBA00022617"/>
    </source>
</evidence>
<dbReference type="InterPro" id="IPR005117">
    <property type="entry name" value="NiRdtase/SiRdtase_haem-b_fer"/>
</dbReference>